<keyword evidence="2 5" id="KW-0812">Transmembrane</keyword>
<evidence type="ECO:0008006" key="8">
    <source>
        <dbReference type="Google" id="ProtNLM"/>
    </source>
</evidence>
<organism evidence="6 7">
    <name type="scientific">Cylindrobasidium torrendii FP15055 ss-10</name>
    <dbReference type="NCBI Taxonomy" id="1314674"/>
    <lineage>
        <taxon>Eukaryota</taxon>
        <taxon>Fungi</taxon>
        <taxon>Dikarya</taxon>
        <taxon>Basidiomycota</taxon>
        <taxon>Agaricomycotina</taxon>
        <taxon>Agaricomycetes</taxon>
        <taxon>Agaricomycetidae</taxon>
        <taxon>Agaricales</taxon>
        <taxon>Marasmiineae</taxon>
        <taxon>Physalacriaceae</taxon>
        <taxon>Cylindrobasidium</taxon>
    </lineage>
</organism>
<feature type="transmembrane region" description="Helical" evidence="5">
    <location>
        <begin position="127"/>
        <end position="159"/>
    </location>
</feature>
<dbReference type="AlphaFoldDB" id="A0A0D7B849"/>
<keyword evidence="3 5" id="KW-1133">Transmembrane helix</keyword>
<dbReference type="Proteomes" id="UP000054007">
    <property type="component" value="Unassembled WGS sequence"/>
</dbReference>
<evidence type="ECO:0000256" key="1">
    <source>
        <dbReference type="ARBA" id="ARBA00004141"/>
    </source>
</evidence>
<evidence type="ECO:0000256" key="5">
    <source>
        <dbReference type="SAM" id="Phobius"/>
    </source>
</evidence>
<feature type="transmembrane region" description="Helical" evidence="5">
    <location>
        <begin position="12"/>
        <end position="32"/>
    </location>
</feature>
<sequence>MSFENAPVSKALLATYTSCTLLVSVFDINIFLNAPSFARIRLEPWRLFTQTTYAPSSPALLCTLALCSRTAPVLERRMGSHKFLSLVALVWMLGPIGVSTALAVIHSALVPPAYHYKIFGIPLGEGWLWKGVLLGFLCFLTSGGVIWGGLGAIAGMLWTMDVAGMKGFRVGGGQRATAWISQAVGGSGIGVRRARAALPSETQRAESQ</sequence>
<evidence type="ECO:0000313" key="6">
    <source>
        <dbReference type="EMBL" id="KIY66713.1"/>
    </source>
</evidence>
<proteinExistence type="predicted"/>
<dbReference type="InterPro" id="IPR035952">
    <property type="entry name" value="Rhomboid-like_sf"/>
</dbReference>
<comment type="subcellular location">
    <subcellularLocation>
        <location evidence="1">Membrane</location>
        <topology evidence="1">Multi-pass membrane protein</topology>
    </subcellularLocation>
</comment>
<dbReference type="GO" id="GO:0016020">
    <property type="term" value="C:membrane"/>
    <property type="evidence" value="ECO:0007669"/>
    <property type="project" value="UniProtKB-SubCell"/>
</dbReference>
<dbReference type="STRING" id="1314674.A0A0D7B849"/>
<dbReference type="OrthoDB" id="272778at2759"/>
<evidence type="ECO:0000256" key="2">
    <source>
        <dbReference type="ARBA" id="ARBA00022692"/>
    </source>
</evidence>
<feature type="transmembrane region" description="Helical" evidence="5">
    <location>
        <begin position="83"/>
        <end position="107"/>
    </location>
</feature>
<accession>A0A0D7B849</accession>
<keyword evidence="7" id="KW-1185">Reference proteome</keyword>
<gene>
    <name evidence="6" type="ORF">CYLTODRAFT_423189</name>
</gene>
<dbReference type="SUPFAM" id="SSF144091">
    <property type="entry name" value="Rhomboid-like"/>
    <property type="match status" value="1"/>
</dbReference>
<protein>
    <recommendedName>
        <fullName evidence="8">Peptidase S54 rhomboid domain-containing protein</fullName>
    </recommendedName>
</protein>
<reference evidence="6 7" key="1">
    <citation type="journal article" date="2015" name="Fungal Genet. Biol.">
        <title>Evolution of novel wood decay mechanisms in Agaricales revealed by the genome sequences of Fistulina hepatica and Cylindrobasidium torrendii.</title>
        <authorList>
            <person name="Floudas D."/>
            <person name="Held B.W."/>
            <person name="Riley R."/>
            <person name="Nagy L.G."/>
            <person name="Koehler G."/>
            <person name="Ransdell A.S."/>
            <person name="Younus H."/>
            <person name="Chow J."/>
            <person name="Chiniquy J."/>
            <person name="Lipzen A."/>
            <person name="Tritt A."/>
            <person name="Sun H."/>
            <person name="Haridas S."/>
            <person name="LaButti K."/>
            <person name="Ohm R.A."/>
            <person name="Kues U."/>
            <person name="Blanchette R.A."/>
            <person name="Grigoriev I.V."/>
            <person name="Minto R.E."/>
            <person name="Hibbett D.S."/>
        </authorList>
    </citation>
    <scope>NUCLEOTIDE SEQUENCE [LARGE SCALE GENOMIC DNA]</scope>
    <source>
        <strain evidence="6 7">FP15055 ss-10</strain>
    </source>
</reference>
<evidence type="ECO:0000313" key="7">
    <source>
        <dbReference type="Proteomes" id="UP000054007"/>
    </source>
</evidence>
<keyword evidence="4 5" id="KW-0472">Membrane</keyword>
<evidence type="ECO:0000256" key="4">
    <source>
        <dbReference type="ARBA" id="ARBA00023136"/>
    </source>
</evidence>
<dbReference type="EMBL" id="KN880546">
    <property type="protein sequence ID" value="KIY66713.1"/>
    <property type="molecule type" value="Genomic_DNA"/>
</dbReference>
<name>A0A0D7B849_9AGAR</name>
<evidence type="ECO:0000256" key="3">
    <source>
        <dbReference type="ARBA" id="ARBA00022989"/>
    </source>
</evidence>